<gene>
    <name evidence="1" type="ORF">FA743_01815</name>
</gene>
<proteinExistence type="predicted"/>
<organism evidence="1 2">
    <name type="scientific">Paracoccus gahaiensis</name>
    <dbReference type="NCBI Taxonomy" id="1706839"/>
    <lineage>
        <taxon>Bacteria</taxon>
        <taxon>Pseudomonadati</taxon>
        <taxon>Pseudomonadota</taxon>
        <taxon>Alphaproteobacteria</taxon>
        <taxon>Rhodobacterales</taxon>
        <taxon>Paracoccaceae</taxon>
        <taxon>Paracoccus</taxon>
    </lineage>
</organism>
<name>A0A4U0RFC3_9RHOB</name>
<sequence>MSGETTRLQMALLAPAQAQKHVTVNEALMRLDGMVNLVLQSVSVAVPPEAVLDGQCWGVPASGQGVWSGQGGRIAVGANGGWVFLPPASGMRAFVADRGLQAIHDGTDWAVGALSLGAGGSGLMAGMTEGEVILGGGASVTTDVFIPAGALVIGAVGRVASGLTGTLASWRLGTTGALNRFGQGLGKEEGSWARGLLGSPTAYYQTEPLIVTAEGGTMTGGRIRLAVHWLEMRLPT</sequence>
<keyword evidence="2" id="KW-1185">Reference proteome</keyword>
<dbReference type="InterPro" id="IPR021251">
    <property type="entry name" value="DUF2793"/>
</dbReference>
<protein>
    <submittedName>
        <fullName evidence="1">DUF2793 domain-containing protein</fullName>
    </submittedName>
</protein>
<comment type="caution">
    <text evidence="1">The sequence shown here is derived from an EMBL/GenBank/DDBJ whole genome shotgun (WGS) entry which is preliminary data.</text>
</comment>
<dbReference type="EMBL" id="SUNI01000001">
    <property type="protein sequence ID" value="TJZ94025.1"/>
    <property type="molecule type" value="Genomic_DNA"/>
</dbReference>
<evidence type="ECO:0000313" key="2">
    <source>
        <dbReference type="Proteomes" id="UP000309747"/>
    </source>
</evidence>
<dbReference type="OrthoDB" id="564699at2"/>
<dbReference type="Proteomes" id="UP000309747">
    <property type="component" value="Unassembled WGS sequence"/>
</dbReference>
<reference evidence="1 2" key="1">
    <citation type="submission" date="2019-04" db="EMBL/GenBank/DDBJ databases">
        <authorList>
            <person name="Li J."/>
        </authorList>
    </citation>
    <scope>NUCLEOTIDE SEQUENCE [LARGE SCALE GENOMIC DNA]</scope>
    <source>
        <strain evidence="1 2">KCTC 42687</strain>
    </source>
</reference>
<dbReference type="RefSeq" id="WP_136884161.1">
    <property type="nucleotide sequence ID" value="NZ_SUNI01000001.1"/>
</dbReference>
<accession>A0A4U0RFC3</accession>
<evidence type="ECO:0000313" key="1">
    <source>
        <dbReference type="EMBL" id="TJZ94025.1"/>
    </source>
</evidence>
<dbReference type="AlphaFoldDB" id="A0A4U0RFC3"/>
<dbReference type="Pfam" id="PF10983">
    <property type="entry name" value="DUF2793"/>
    <property type="match status" value="1"/>
</dbReference>